<name>A0A371EGC2_MUCPR</name>
<feature type="non-terminal residue" evidence="3">
    <location>
        <position position="1"/>
    </location>
</feature>
<keyword evidence="1" id="KW-0732">Signal</keyword>
<protein>
    <submittedName>
        <fullName evidence="3">MhpC</fullName>
    </submittedName>
</protein>
<dbReference type="Proteomes" id="UP000257109">
    <property type="component" value="Unassembled WGS sequence"/>
</dbReference>
<sequence length="527" mass="58688">PESLHCELYVAVCCWVVVLHLSQKAKSLSEEKRREADWGEMMRVGVFCGELGLLTPSTLRLSHCCKNTTISYIHKHPSPLISPNYATHNNPNRFLASASSAPSLSGSGAEYSEQLLDVGAKTKKKGIGGINQDELVDPKLLADLDSCFCEFKGVHIHHKIYDAESQAQSMFQSETVSHQIKKLGYPMILLHGFGASIFSWKQVMKPLAEVAGSKVLAFDRPAFGLTSRVNLSRHLSSEMGDAKPLNAYSMAFSVLATLHFIHLLNAEKVILVGHSAGSHVAVNTYFEAPERVAALILVAPAIFAPLTTPEIVKENQSRHDNQMNNSSIRKNPILGLYKMLSMITKYIAEAITQMMKQTIDILNILYRKLLSAILHSSLAIMLVRMVINKFGTAAVRNAWYDPKQVSEHVLSGYTKPLRTKDWDRALVEYAAAMLLDEEYKTKPSLSKRLHEISCPVLIVTGDTDRLVPSWNAERLSRVIPGASFEVIKQCGHLPHEEKVEEFISIVENFLRRLVGDSNKQYLQQAIA</sequence>
<comment type="caution">
    <text evidence="3">The sequence shown here is derived from an EMBL/GenBank/DDBJ whole genome shotgun (WGS) entry which is preliminary data.</text>
</comment>
<organism evidence="3 4">
    <name type="scientific">Mucuna pruriens</name>
    <name type="common">Velvet bean</name>
    <name type="synonym">Dolichos pruriens</name>
    <dbReference type="NCBI Taxonomy" id="157652"/>
    <lineage>
        <taxon>Eukaryota</taxon>
        <taxon>Viridiplantae</taxon>
        <taxon>Streptophyta</taxon>
        <taxon>Embryophyta</taxon>
        <taxon>Tracheophyta</taxon>
        <taxon>Spermatophyta</taxon>
        <taxon>Magnoliopsida</taxon>
        <taxon>eudicotyledons</taxon>
        <taxon>Gunneridae</taxon>
        <taxon>Pentapetalae</taxon>
        <taxon>rosids</taxon>
        <taxon>fabids</taxon>
        <taxon>Fabales</taxon>
        <taxon>Fabaceae</taxon>
        <taxon>Papilionoideae</taxon>
        <taxon>50 kb inversion clade</taxon>
        <taxon>NPAAA clade</taxon>
        <taxon>indigoferoid/millettioid clade</taxon>
        <taxon>Phaseoleae</taxon>
        <taxon>Mucuna</taxon>
    </lineage>
</organism>
<evidence type="ECO:0000256" key="1">
    <source>
        <dbReference type="SAM" id="SignalP"/>
    </source>
</evidence>
<feature type="domain" description="AB hydrolase-1" evidence="2">
    <location>
        <begin position="188"/>
        <end position="503"/>
    </location>
</feature>
<gene>
    <name evidence="3" type="primary">mhpC</name>
    <name evidence="3" type="ORF">CR513_56278</name>
</gene>
<evidence type="ECO:0000259" key="2">
    <source>
        <dbReference type="Pfam" id="PF12697"/>
    </source>
</evidence>
<evidence type="ECO:0000313" key="4">
    <source>
        <dbReference type="Proteomes" id="UP000257109"/>
    </source>
</evidence>
<dbReference type="PANTHER" id="PTHR43689:SF1">
    <property type="entry name" value="ALPHA_BETA-HYDROLASES SUPERFAMILY PROTEIN"/>
    <property type="match status" value="1"/>
</dbReference>
<evidence type="ECO:0000313" key="3">
    <source>
        <dbReference type="EMBL" id="RDX65095.1"/>
    </source>
</evidence>
<dbReference type="InterPro" id="IPR029058">
    <property type="entry name" value="AB_hydrolase_fold"/>
</dbReference>
<dbReference type="Pfam" id="PF12697">
    <property type="entry name" value="Abhydrolase_6"/>
    <property type="match status" value="1"/>
</dbReference>
<feature type="signal peptide" evidence="1">
    <location>
        <begin position="1"/>
        <end position="27"/>
    </location>
</feature>
<dbReference type="OrthoDB" id="19657at2759"/>
<dbReference type="InterPro" id="IPR000073">
    <property type="entry name" value="AB_hydrolase_1"/>
</dbReference>
<feature type="chain" id="PRO_5017001966" evidence="1">
    <location>
        <begin position="28"/>
        <end position="527"/>
    </location>
</feature>
<dbReference type="PANTHER" id="PTHR43689">
    <property type="entry name" value="HYDROLASE"/>
    <property type="match status" value="1"/>
</dbReference>
<dbReference type="EMBL" id="QJKJ01014069">
    <property type="protein sequence ID" value="RDX65095.1"/>
    <property type="molecule type" value="Genomic_DNA"/>
</dbReference>
<proteinExistence type="predicted"/>
<dbReference type="STRING" id="157652.A0A371EGC2"/>
<dbReference type="AlphaFoldDB" id="A0A371EGC2"/>
<dbReference type="Gene3D" id="3.40.50.1820">
    <property type="entry name" value="alpha/beta hydrolase"/>
    <property type="match status" value="1"/>
</dbReference>
<dbReference type="GO" id="GO:0009941">
    <property type="term" value="C:chloroplast envelope"/>
    <property type="evidence" value="ECO:0007669"/>
    <property type="project" value="TreeGrafter"/>
</dbReference>
<accession>A0A371EGC2</accession>
<reference evidence="3" key="1">
    <citation type="submission" date="2018-05" db="EMBL/GenBank/DDBJ databases">
        <title>Draft genome of Mucuna pruriens seed.</title>
        <authorList>
            <person name="Nnadi N.E."/>
            <person name="Vos R."/>
            <person name="Hasami M.H."/>
            <person name="Devisetty U.K."/>
            <person name="Aguiy J.C."/>
        </authorList>
    </citation>
    <scope>NUCLEOTIDE SEQUENCE [LARGE SCALE GENOMIC DNA]</scope>
    <source>
        <strain evidence="3">JCA_2017</strain>
    </source>
</reference>
<dbReference type="SUPFAM" id="SSF53474">
    <property type="entry name" value="alpha/beta-Hydrolases"/>
    <property type="match status" value="1"/>
</dbReference>
<keyword evidence="4" id="KW-1185">Reference proteome</keyword>